<feature type="repeat" description="ANK" evidence="1">
    <location>
        <begin position="980"/>
        <end position="1012"/>
    </location>
</feature>
<dbReference type="EMBL" id="CAMXCT010000224">
    <property type="protein sequence ID" value="CAI3975753.1"/>
    <property type="molecule type" value="Genomic_DNA"/>
</dbReference>
<feature type="repeat" description="ANK" evidence="1">
    <location>
        <begin position="814"/>
        <end position="847"/>
    </location>
</feature>
<evidence type="ECO:0000313" key="8">
    <source>
        <dbReference type="Proteomes" id="UP001152797"/>
    </source>
</evidence>
<dbReference type="InterPro" id="IPR025197">
    <property type="entry name" value="DUF4116"/>
</dbReference>
<dbReference type="Pfam" id="PF13475">
    <property type="entry name" value="DUF4116"/>
    <property type="match status" value="2"/>
</dbReference>
<dbReference type="Pfam" id="PF12796">
    <property type="entry name" value="Ank_2"/>
    <property type="match status" value="1"/>
</dbReference>
<evidence type="ECO:0000313" key="7">
    <source>
        <dbReference type="EMBL" id="CAL4763065.1"/>
    </source>
</evidence>
<dbReference type="Pfam" id="PF00023">
    <property type="entry name" value="Ank"/>
    <property type="match status" value="1"/>
</dbReference>
<organism evidence="5">
    <name type="scientific">Cladocopium goreaui</name>
    <dbReference type="NCBI Taxonomy" id="2562237"/>
    <lineage>
        <taxon>Eukaryota</taxon>
        <taxon>Sar</taxon>
        <taxon>Alveolata</taxon>
        <taxon>Dinophyceae</taxon>
        <taxon>Suessiales</taxon>
        <taxon>Symbiodiniaceae</taxon>
        <taxon>Cladocopium</taxon>
    </lineage>
</organism>
<dbReference type="AlphaFoldDB" id="A0A9P1FGX2"/>
<feature type="domain" description="Dynein heavy chain hydrolytic ATP-binding dynein motor region" evidence="3">
    <location>
        <begin position="323"/>
        <end position="459"/>
    </location>
</feature>
<dbReference type="InterPro" id="IPR027417">
    <property type="entry name" value="P-loop_NTPase"/>
</dbReference>
<feature type="domain" description="DUF4116" evidence="4">
    <location>
        <begin position="217"/>
        <end position="261"/>
    </location>
</feature>
<comment type="caution">
    <text evidence="5">The sequence shown here is derived from an EMBL/GenBank/DDBJ whole genome shotgun (WGS) entry which is preliminary data.</text>
</comment>
<dbReference type="PANTHER" id="PTHR45703:SF36">
    <property type="entry name" value="DYNEIN HEAVY CHAIN, CYTOPLASMIC"/>
    <property type="match status" value="1"/>
</dbReference>
<evidence type="ECO:0000259" key="3">
    <source>
        <dbReference type="Pfam" id="PF12774"/>
    </source>
</evidence>
<dbReference type="SMART" id="SM00248">
    <property type="entry name" value="ANK"/>
    <property type="match status" value="6"/>
</dbReference>
<dbReference type="PROSITE" id="PS50297">
    <property type="entry name" value="ANK_REP_REGION"/>
    <property type="match status" value="2"/>
</dbReference>
<dbReference type="SUPFAM" id="SSF48403">
    <property type="entry name" value="Ankyrin repeat"/>
    <property type="match status" value="1"/>
</dbReference>
<dbReference type="Proteomes" id="UP001152797">
    <property type="component" value="Unassembled WGS sequence"/>
</dbReference>
<dbReference type="EMBL" id="CAMXCT030000224">
    <property type="protein sequence ID" value="CAL4763065.1"/>
    <property type="molecule type" value="Genomic_DNA"/>
</dbReference>
<evidence type="ECO:0000256" key="2">
    <source>
        <dbReference type="SAM" id="MobiDB-lite"/>
    </source>
</evidence>
<dbReference type="InterPro" id="IPR035699">
    <property type="entry name" value="AAA_6"/>
</dbReference>
<feature type="region of interest" description="Disordered" evidence="2">
    <location>
        <begin position="1059"/>
        <end position="1097"/>
    </location>
</feature>
<dbReference type="GO" id="GO:0051959">
    <property type="term" value="F:dynein light intermediate chain binding"/>
    <property type="evidence" value="ECO:0007669"/>
    <property type="project" value="InterPro"/>
</dbReference>
<gene>
    <name evidence="5" type="ORF">C1SCF055_LOCUS4035</name>
</gene>
<keyword evidence="1" id="KW-0040">ANK repeat</keyword>
<name>A0A9P1FGX2_9DINO</name>
<evidence type="ECO:0000313" key="6">
    <source>
        <dbReference type="EMBL" id="CAL1129128.1"/>
    </source>
</evidence>
<dbReference type="GO" id="GO:0005524">
    <property type="term" value="F:ATP binding"/>
    <property type="evidence" value="ECO:0007669"/>
    <property type="project" value="InterPro"/>
</dbReference>
<reference evidence="6" key="2">
    <citation type="submission" date="2024-04" db="EMBL/GenBank/DDBJ databases">
        <authorList>
            <person name="Chen Y."/>
            <person name="Shah S."/>
            <person name="Dougan E. K."/>
            <person name="Thang M."/>
            <person name="Chan C."/>
        </authorList>
    </citation>
    <scope>NUCLEOTIDE SEQUENCE [LARGE SCALE GENOMIC DNA]</scope>
</reference>
<evidence type="ECO:0000313" key="5">
    <source>
        <dbReference type="EMBL" id="CAI3975753.1"/>
    </source>
</evidence>
<dbReference type="PANTHER" id="PTHR45703">
    <property type="entry name" value="DYNEIN HEAVY CHAIN"/>
    <property type="match status" value="1"/>
</dbReference>
<dbReference type="InterPro" id="IPR036770">
    <property type="entry name" value="Ankyrin_rpt-contain_sf"/>
</dbReference>
<accession>A0A9P1FGX2</accession>
<evidence type="ECO:0000256" key="1">
    <source>
        <dbReference type="PROSITE-ProRule" id="PRU00023"/>
    </source>
</evidence>
<dbReference type="GO" id="GO:0007018">
    <property type="term" value="P:microtubule-based movement"/>
    <property type="evidence" value="ECO:0007669"/>
    <property type="project" value="InterPro"/>
</dbReference>
<evidence type="ECO:0000259" key="4">
    <source>
        <dbReference type="Pfam" id="PF13475"/>
    </source>
</evidence>
<dbReference type="GO" id="GO:0030286">
    <property type="term" value="C:dynein complex"/>
    <property type="evidence" value="ECO:0007669"/>
    <property type="project" value="InterPro"/>
</dbReference>
<dbReference type="PROSITE" id="PS50088">
    <property type="entry name" value="ANK_REPEAT"/>
    <property type="match status" value="2"/>
</dbReference>
<dbReference type="EMBL" id="CAMXCT020000224">
    <property type="protein sequence ID" value="CAL1129128.1"/>
    <property type="molecule type" value="Genomic_DNA"/>
</dbReference>
<dbReference type="Gene3D" id="1.25.40.20">
    <property type="entry name" value="Ankyrin repeat-containing domain"/>
    <property type="match status" value="2"/>
</dbReference>
<dbReference type="InterPro" id="IPR002110">
    <property type="entry name" value="Ankyrin_rpt"/>
</dbReference>
<dbReference type="InterPro" id="IPR026983">
    <property type="entry name" value="DHC"/>
</dbReference>
<dbReference type="OrthoDB" id="5593012at2759"/>
<keyword evidence="8" id="KW-1185">Reference proteome</keyword>
<dbReference type="SUPFAM" id="SSF52540">
    <property type="entry name" value="P-loop containing nucleoside triphosphate hydrolases"/>
    <property type="match status" value="1"/>
</dbReference>
<proteinExistence type="predicted"/>
<dbReference type="Pfam" id="PF12774">
    <property type="entry name" value="AAA_6"/>
    <property type="match status" value="1"/>
</dbReference>
<dbReference type="Gene3D" id="3.40.50.300">
    <property type="entry name" value="P-loop containing nucleotide triphosphate hydrolases"/>
    <property type="match status" value="1"/>
</dbReference>
<reference evidence="5" key="1">
    <citation type="submission" date="2022-10" db="EMBL/GenBank/DDBJ databases">
        <authorList>
            <person name="Chen Y."/>
            <person name="Dougan E. K."/>
            <person name="Chan C."/>
            <person name="Rhodes N."/>
            <person name="Thang M."/>
        </authorList>
    </citation>
    <scope>NUCLEOTIDE SEQUENCE</scope>
</reference>
<dbReference type="GO" id="GO:0045505">
    <property type="term" value="F:dynein intermediate chain binding"/>
    <property type="evidence" value="ECO:0007669"/>
    <property type="project" value="InterPro"/>
</dbReference>
<sequence length="1097" mass="121916">MSSVSVTVRNLAGDAAAFVKSGAEWNVLRLKQELSDLTGCPVRQQVLLSETAATPLANWSRLEELLKCAAPTEEARESEKTRLLDLTLLRLEKSPLWSDCLDALIARELPFNDLPPQLQRDRNFLLGALEADGLLLGEMLPEHRADADLVALAVAQNPAALRFASCSRPMLLSVLPANGSALQFASKGYRNDPQVVLAAVTSEGDALQYASAQRRQDRAIVLAAVRRQGRALQAAAPQLRDDKEVVMAAVRSDATSLQHASVGMQDDEDLVLAACSKDPQALRFASLRLRADAAFVRSIGKAGIKGQPYTTDLQGPPVARKAEVGKFFKGLASSGAWCCFDEFNRIYIEVLSVIAQQLLQLFSAKRELTSYNDTVELEFDSTVITMKPTFNVFITMNPGYAGRSELPDNLAALFRPMAMMVPDYAMIGEISFYAFGFEKGRHLAKKMVRSLKESRLRITSETTFISPRAAAAMGSLCCKRSVARRAMTVMVAMLVLNLAPPSTLWHVENSEPGPPPPFEVLSYRNMLTEWQPGFFVIFVSHQWLGRDHPDEEGHVCHCLRMALQNIMTESLVVDYDPLAKSLGFSHKLSKKVVGQMMTGYLWMDWMCLPQDHLDSRLEQCMPLFVERCPIFVILAPKLHNSQGELCSYQSYGRRGWCRAEIWFKQMRTKPQDMPMILITGGESVKFLRAHNWVYNMVHDGLFSVPGDRELLKPVMETLMKSKLEEFLLQGKMYYFRYFKSRLETVANLGKKSRSFEEFLADFHFDEKSLRCSSGLGAVACAVLSGDLQLLPTLVEKGAKLRCRAPNMLEIDILPGMTPLQLAAKHSCDRVAIQLLLELRADINETDSLGTSVLGHAGTPEVVELLIERKADVNQRKGPFGLPALSACILRPLAPEGIALMIDAQADVNVGRGMYCFSPLSTTTLYREMPMNTETCWLLLNARADVNYREGFYRPLNLFARLLMQFQRKPSPIVDGIAGCNGATPLYISAWFGNPEMVNLLLQAGADPELRNCLGRSYLEALNINCFNCGATSMSWELQGPKRWVSNPEALFQEWIECGSPSRGSERKTKKSKQSQPEPEDPQVIGHGVEDDGALGTV</sequence>
<protein>
    <submittedName>
        <fullName evidence="7">Ankyrin-2</fullName>
    </submittedName>
</protein>
<feature type="domain" description="DUF4116" evidence="4">
    <location>
        <begin position="175"/>
        <end position="211"/>
    </location>
</feature>